<protein>
    <submittedName>
        <fullName evidence="2">Uncharacterized protein</fullName>
    </submittedName>
</protein>
<feature type="compositionally biased region" description="Basic and acidic residues" evidence="1">
    <location>
        <begin position="89"/>
        <end position="114"/>
    </location>
</feature>
<proteinExistence type="predicted"/>
<feature type="region of interest" description="Disordered" evidence="1">
    <location>
        <begin position="88"/>
        <end position="114"/>
    </location>
</feature>
<dbReference type="EMBL" id="JPDN02000021">
    <property type="protein sequence ID" value="PON24872.1"/>
    <property type="molecule type" value="Genomic_DNA"/>
</dbReference>
<organism evidence="2 3">
    <name type="scientific">Trichoderma gamsii</name>
    <dbReference type="NCBI Taxonomy" id="398673"/>
    <lineage>
        <taxon>Eukaryota</taxon>
        <taxon>Fungi</taxon>
        <taxon>Dikarya</taxon>
        <taxon>Ascomycota</taxon>
        <taxon>Pezizomycotina</taxon>
        <taxon>Sordariomycetes</taxon>
        <taxon>Hypocreomycetidae</taxon>
        <taxon>Hypocreales</taxon>
        <taxon>Hypocreaceae</taxon>
        <taxon>Trichoderma</taxon>
    </lineage>
</organism>
<keyword evidence="3" id="KW-1185">Reference proteome</keyword>
<dbReference type="AlphaFoldDB" id="A0A2P4ZKQ5"/>
<sequence length="142" mass="15489">MSNPSYIDKALKRVQDGERRAYMRLRTHLGLSPLPSRPSAPAPALSAAMPVEAPPPILARNLARGQHYTGNHDDAASCNVPLNEAANVAEKRTTSRDKEAQASRADYKENVDAKEKSNAIMDDLSDAIGQALDEWKDASNHK</sequence>
<evidence type="ECO:0000313" key="3">
    <source>
        <dbReference type="Proteomes" id="UP000054821"/>
    </source>
</evidence>
<comment type="caution">
    <text evidence="2">The sequence shown here is derived from an EMBL/GenBank/DDBJ whole genome shotgun (WGS) entry which is preliminary data.</text>
</comment>
<gene>
    <name evidence="2" type="ORF">TGAM01_v206380</name>
</gene>
<evidence type="ECO:0000256" key="1">
    <source>
        <dbReference type="SAM" id="MobiDB-lite"/>
    </source>
</evidence>
<name>A0A2P4ZKQ5_9HYPO</name>
<accession>A0A2P4ZKQ5</accession>
<dbReference type="RefSeq" id="XP_018656916.1">
    <property type="nucleotide sequence ID" value="XM_018809860.1"/>
</dbReference>
<dbReference type="GeneID" id="29989943"/>
<reference evidence="2 3" key="1">
    <citation type="journal article" date="2016" name="Genome Announc.">
        <title>Draft Whole-Genome Sequence of Trichoderma gamsii T6085, a Promising Biocontrol Agent of Fusarium Head Blight on Wheat.</title>
        <authorList>
            <person name="Baroncelli R."/>
            <person name="Zapparata A."/>
            <person name="Piaggeschi G."/>
            <person name="Sarrocco S."/>
            <person name="Vannacci G."/>
        </authorList>
    </citation>
    <scope>NUCLEOTIDE SEQUENCE [LARGE SCALE GENOMIC DNA]</scope>
    <source>
        <strain evidence="2 3">T6085</strain>
    </source>
</reference>
<evidence type="ECO:0000313" key="2">
    <source>
        <dbReference type="EMBL" id="PON24872.1"/>
    </source>
</evidence>
<dbReference type="Proteomes" id="UP000054821">
    <property type="component" value="Unassembled WGS sequence"/>
</dbReference>